<evidence type="ECO:0000256" key="4">
    <source>
        <dbReference type="ARBA" id="ARBA00022692"/>
    </source>
</evidence>
<keyword evidence="6 7" id="KW-0472">Membrane</keyword>
<comment type="similarity">
    <text evidence="7">Belongs to the binding-protein-dependent transport system permease family.</text>
</comment>
<evidence type="ECO:0000256" key="5">
    <source>
        <dbReference type="ARBA" id="ARBA00022989"/>
    </source>
</evidence>
<sequence>MLKKRNIPWQVITYLILLFMIFIAVFPSIWMLSTSIKQTTELYDIPPEIIPDEPTLANYVNVLSTPKMYMAFLNSVIVTFFVVVITLFLAVLAGYGLARYKFKGSRYVKIAMLLGQMVPGVVLIIPLYFLFTRLRLLDTLYALIIADLALTIPMGVVMLSAFFLTVPRELEEAAKIDGTTEIGALFRVVLPIAKPGIISVAIYTFIHAWEEFLFALNLTLSSRTRTLPIAISTFAGEFSVDWGSTMAAAAVVALPVLAIFLLCNRYFVQGLSEGAVKG</sequence>
<dbReference type="CDD" id="cd06261">
    <property type="entry name" value="TM_PBP2"/>
    <property type="match status" value="1"/>
</dbReference>
<evidence type="ECO:0000256" key="3">
    <source>
        <dbReference type="ARBA" id="ARBA00022475"/>
    </source>
</evidence>
<dbReference type="InterPro" id="IPR035906">
    <property type="entry name" value="MetI-like_sf"/>
</dbReference>
<evidence type="ECO:0000256" key="2">
    <source>
        <dbReference type="ARBA" id="ARBA00022448"/>
    </source>
</evidence>
<dbReference type="SUPFAM" id="SSF161098">
    <property type="entry name" value="MetI-like"/>
    <property type="match status" value="1"/>
</dbReference>
<accession>A0A7T7XRQ0</accession>
<comment type="subcellular location">
    <subcellularLocation>
        <location evidence="1 7">Cell membrane</location>
        <topology evidence="1 7">Multi-pass membrane protein</topology>
    </subcellularLocation>
</comment>
<dbReference type="GO" id="GO:0005886">
    <property type="term" value="C:plasma membrane"/>
    <property type="evidence" value="ECO:0007669"/>
    <property type="project" value="UniProtKB-SubCell"/>
</dbReference>
<feature type="transmembrane region" description="Helical" evidence="7">
    <location>
        <begin position="141"/>
        <end position="164"/>
    </location>
</feature>
<keyword evidence="5 7" id="KW-1133">Transmembrane helix</keyword>
<keyword evidence="3" id="KW-1003">Cell membrane</keyword>
<protein>
    <submittedName>
        <fullName evidence="9">Carbohydrate ABC transporter permease</fullName>
    </submittedName>
</protein>
<keyword evidence="2 7" id="KW-0813">Transport</keyword>
<dbReference type="AlphaFoldDB" id="A0A7T7XRQ0"/>
<reference evidence="9" key="1">
    <citation type="submission" date="2021-01" db="EMBL/GenBank/DDBJ databases">
        <title>Description of Breznakiella homolactica.</title>
        <authorList>
            <person name="Song Y."/>
            <person name="Brune A."/>
        </authorList>
    </citation>
    <scope>NUCLEOTIDE SEQUENCE</scope>
    <source>
        <strain evidence="9">RmG30</strain>
    </source>
</reference>
<dbReference type="KEGG" id="bhc:JFL75_10145"/>
<dbReference type="EMBL" id="CP067089">
    <property type="protein sequence ID" value="QQO11243.1"/>
    <property type="molecule type" value="Genomic_DNA"/>
</dbReference>
<feature type="transmembrane region" description="Helical" evidence="7">
    <location>
        <begin position="110"/>
        <end position="129"/>
    </location>
</feature>
<evidence type="ECO:0000259" key="8">
    <source>
        <dbReference type="PROSITE" id="PS50928"/>
    </source>
</evidence>
<feature type="transmembrane region" description="Helical" evidence="7">
    <location>
        <begin position="71"/>
        <end position="98"/>
    </location>
</feature>
<dbReference type="Proteomes" id="UP000595917">
    <property type="component" value="Chromosome"/>
</dbReference>
<dbReference type="InterPro" id="IPR000515">
    <property type="entry name" value="MetI-like"/>
</dbReference>
<proteinExistence type="inferred from homology"/>
<keyword evidence="4 7" id="KW-0812">Transmembrane</keyword>
<feature type="transmembrane region" description="Helical" evidence="7">
    <location>
        <begin position="184"/>
        <end position="206"/>
    </location>
</feature>
<evidence type="ECO:0000313" key="9">
    <source>
        <dbReference type="EMBL" id="QQO11243.1"/>
    </source>
</evidence>
<dbReference type="Gene3D" id="1.10.3720.10">
    <property type="entry name" value="MetI-like"/>
    <property type="match status" value="1"/>
</dbReference>
<evidence type="ECO:0000256" key="7">
    <source>
        <dbReference type="RuleBase" id="RU363032"/>
    </source>
</evidence>
<dbReference type="GO" id="GO:0055085">
    <property type="term" value="P:transmembrane transport"/>
    <property type="evidence" value="ECO:0007669"/>
    <property type="project" value="InterPro"/>
</dbReference>
<feature type="transmembrane region" description="Helical" evidence="7">
    <location>
        <begin position="242"/>
        <end position="263"/>
    </location>
</feature>
<evidence type="ECO:0000256" key="1">
    <source>
        <dbReference type="ARBA" id="ARBA00004651"/>
    </source>
</evidence>
<evidence type="ECO:0000256" key="6">
    <source>
        <dbReference type="ARBA" id="ARBA00023136"/>
    </source>
</evidence>
<feature type="transmembrane region" description="Helical" evidence="7">
    <location>
        <begin position="12"/>
        <end position="32"/>
    </location>
</feature>
<gene>
    <name evidence="9" type="ORF">JFL75_10145</name>
</gene>
<dbReference type="RefSeq" id="WP_215628552.1">
    <property type="nucleotide sequence ID" value="NZ_CP067089.2"/>
</dbReference>
<dbReference type="PANTHER" id="PTHR32243">
    <property type="entry name" value="MALTOSE TRANSPORT SYSTEM PERMEASE-RELATED"/>
    <property type="match status" value="1"/>
</dbReference>
<organism evidence="9 10">
    <name type="scientific">Breznakiella homolactica</name>
    <dbReference type="NCBI Taxonomy" id="2798577"/>
    <lineage>
        <taxon>Bacteria</taxon>
        <taxon>Pseudomonadati</taxon>
        <taxon>Spirochaetota</taxon>
        <taxon>Spirochaetia</taxon>
        <taxon>Spirochaetales</taxon>
        <taxon>Breznakiellaceae</taxon>
        <taxon>Breznakiella</taxon>
    </lineage>
</organism>
<keyword evidence="10" id="KW-1185">Reference proteome</keyword>
<name>A0A7T7XRQ0_9SPIR</name>
<dbReference type="InterPro" id="IPR050901">
    <property type="entry name" value="BP-dep_ABC_trans_perm"/>
</dbReference>
<dbReference type="PROSITE" id="PS50928">
    <property type="entry name" value="ABC_TM1"/>
    <property type="match status" value="1"/>
</dbReference>
<feature type="domain" description="ABC transmembrane type-1" evidence="8">
    <location>
        <begin position="72"/>
        <end position="263"/>
    </location>
</feature>
<dbReference type="Pfam" id="PF00528">
    <property type="entry name" value="BPD_transp_1"/>
    <property type="match status" value="1"/>
</dbReference>
<dbReference type="PANTHER" id="PTHR32243:SF18">
    <property type="entry name" value="INNER MEMBRANE ABC TRANSPORTER PERMEASE PROTEIN YCJP"/>
    <property type="match status" value="1"/>
</dbReference>
<evidence type="ECO:0000313" key="10">
    <source>
        <dbReference type="Proteomes" id="UP000595917"/>
    </source>
</evidence>